<name>A0ABV0KMH4_9CYAN</name>
<dbReference type="SUPFAM" id="SSF47413">
    <property type="entry name" value="lambda repressor-like DNA-binding domains"/>
    <property type="match status" value="1"/>
</dbReference>
<reference evidence="2 3" key="1">
    <citation type="submission" date="2022-04" db="EMBL/GenBank/DDBJ databases">
        <title>Positive selection, recombination, and allopatry shape intraspecific diversity of widespread and dominant cyanobacteria.</title>
        <authorList>
            <person name="Wei J."/>
            <person name="Shu W."/>
            <person name="Hu C."/>
        </authorList>
    </citation>
    <scope>NUCLEOTIDE SEQUENCE [LARGE SCALE GENOMIC DNA]</scope>
    <source>
        <strain evidence="2 3">AS-A4</strain>
    </source>
</reference>
<dbReference type="Proteomes" id="UP001476950">
    <property type="component" value="Unassembled WGS sequence"/>
</dbReference>
<dbReference type="SMART" id="SM00530">
    <property type="entry name" value="HTH_XRE"/>
    <property type="match status" value="1"/>
</dbReference>
<dbReference type="Pfam" id="PF13676">
    <property type="entry name" value="TIR_2"/>
    <property type="match status" value="1"/>
</dbReference>
<evidence type="ECO:0000259" key="1">
    <source>
        <dbReference type="PROSITE" id="PS50943"/>
    </source>
</evidence>
<dbReference type="Gene3D" id="3.40.50.300">
    <property type="entry name" value="P-loop containing nucleotide triphosphate hydrolases"/>
    <property type="match status" value="1"/>
</dbReference>
<feature type="domain" description="HTH cro/C1-type" evidence="1">
    <location>
        <begin position="20"/>
        <end position="73"/>
    </location>
</feature>
<dbReference type="EMBL" id="JAMPLM010000018">
    <property type="protein sequence ID" value="MEP1060442.1"/>
    <property type="molecule type" value="Genomic_DNA"/>
</dbReference>
<dbReference type="Pfam" id="PF14516">
    <property type="entry name" value="AAA_35"/>
    <property type="match status" value="1"/>
</dbReference>
<comment type="caution">
    <text evidence="2">The sequence shown here is derived from an EMBL/GenBank/DDBJ whole genome shotgun (WGS) entry which is preliminary data.</text>
</comment>
<dbReference type="CDD" id="cd00093">
    <property type="entry name" value="HTH_XRE"/>
    <property type="match status" value="1"/>
</dbReference>
<evidence type="ECO:0000313" key="2">
    <source>
        <dbReference type="EMBL" id="MEP1060442.1"/>
    </source>
</evidence>
<dbReference type="SUPFAM" id="SSF52540">
    <property type="entry name" value="P-loop containing nucleoside triphosphate hydrolases"/>
    <property type="match status" value="1"/>
</dbReference>
<evidence type="ECO:0000313" key="3">
    <source>
        <dbReference type="Proteomes" id="UP001476950"/>
    </source>
</evidence>
<dbReference type="Gene3D" id="3.40.50.10140">
    <property type="entry name" value="Toll/interleukin-1 receptor homology (TIR) domain"/>
    <property type="match status" value="1"/>
</dbReference>
<dbReference type="InterPro" id="IPR010982">
    <property type="entry name" value="Lambda_DNA-bd_dom_sf"/>
</dbReference>
<organism evidence="2 3">
    <name type="scientific">Stenomitos frigidus AS-A4</name>
    <dbReference type="NCBI Taxonomy" id="2933935"/>
    <lineage>
        <taxon>Bacteria</taxon>
        <taxon>Bacillati</taxon>
        <taxon>Cyanobacteriota</taxon>
        <taxon>Cyanophyceae</taxon>
        <taxon>Leptolyngbyales</taxon>
        <taxon>Leptolyngbyaceae</taxon>
        <taxon>Stenomitos</taxon>
    </lineage>
</organism>
<dbReference type="PROSITE" id="PS50943">
    <property type="entry name" value="HTH_CROC1"/>
    <property type="match status" value="1"/>
</dbReference>
<sequence length="588" mass="67396">MSQNRRSRSVQATAAGVESLEARRVDENWTRQTLANRAGVSLDTLERLIKRKNVDRDSVRRLVAALELQPTDIIDPDVWEPLIDPQPYEAVINEKILMSYHNSNFDVAQQLCSQLQAVGQTVFMAGEAVRKSTHWFQQFTDALDRCHCYVLLLSSQAAMSEMMAEEVRQVRERYNTQKQPQIVPIHVGQMAPINSDLSDYLTGLQTWEWRSPTDVPAIVEAIQNPPAEKDLPVILLSDSLALEPELPVGQVPLESTFYIERPPIEAQCYQEIVHPGALIRIKAPRQMGKTSLMARMLDQARKQGYRAVHLSFQLAPSNVLSNVDKLMRWFCLCVSRSLSLPNQLADYWDDIFDGNYNSTSYFEQYLLVATNSPLVIGLDEVDRVFAYPEIANDFFGLLRAWYEKAKYGDRDSDTWKKLRLIVIHSTEVYIPMNLNQSPFNVGLSIELPEFTIEQVQDLTQRYHLDWTLDQIKALMRLVGGHPYLVRVAMYHVAHQAIAFEQVLEQAPTEAGVYSDHLRRHLWNLEQYPELANAFSDVVIAKVPITLRPILAFKLRSLGLVTIVNNHVTPRCELYQQYFSQHLVMDEIE</sequence>
<dbReference type="SUPFAM" id="SSF52200">
    <property type="entry name" value="Toll/Interleukin receptor TIR domain"/>
    <property type="match status" value="1"/>
</dbReference>
<protein>
    <submittedName>
        <fullName evidence="2">AAA-like domain-containing protein</fullName>
    </submittedName>
</protein>
<dbReference type="InterPro" id="IPR001387">
    <property type="entry name" value="Cro/C1-type_HTH"/>
</dbReference>
<dbReference type="InterPro" id="IPR000157">
    <property type="entry name" value="TIR_dom"/>
</dbReference>
<accession>A0ABV0KMH4</accession>
<dbReference type="InterPro" id="IPR035897">
    <property type="entry name" value="Toll_tir_struct_dom_sf"/>
</dbReference>
<proteinExistence type="predicted"/>
<keyword evidence="3" id="KW-1185">Reference proteome</keyword>
<dbReference type="Gene3D" id="1.10.260.40">
    <property type="entry name" value="lambda repressor-like DNA-binding domains"/>
    <property type="match status" value="1"/>
</dbReference>
<dbReference type="InterPro" id="IPR027417">
    <property type="entry name" value="P-loop_NTPase"/>
</dbReference>
<dbReference type="RefSeq" id="WP_190452423.1">
    <property type="nucleotide sequence ID" value="NZ_JAMPLM010000018.1"/>
</dbReference>
<dbReference type="Pfam" id="PF13443">
    <property type="entry name" value="HTH_26"/>
    <property type="match status" value="1"/>
</dbReference>
<gene>
    <name evidence="2" type="ORF">NDI38_18575</name>
</gene>